<dbReference type="PANTHER" id="PTHR11709:SF488">
    <property type="entry name" value="LACCASE-RELATED"/>
    <property type="match status" value="1"/>
</dbReference>
<evidence type="ECO:0000313" key="12">
    <source>
        <dbReference type="Proteomes" id="UP001150941"/>
    </source>
</evidence>
<dbReference type="GO" id="GO:0016491">
    <property type="term" value="F:oxidoreductase activity"/>
    <property type="evidence" value="ECO:0007669"/>
    <property type="project" value="UniProtKB-KW"/>
</dbReference>
<evidence type="ECO:0000256" key="7">
    <source>
        <dbReference type="SAM" id="SignalP"/>
    </source>
</evidence>
<feature type="signal peptide" evidence="7">
    <location>
        <begin position="1"/>
        <end position="24"/>
    </location>
</feature>
<dbReference type="InterPro" id="IPR011707">
    <property type="entry name" value="Cu-oxidase-like_N"/>
</dbReference>
<dbReference type="GeneID" id="83201266"/>
<comment type="similarity">
    <text evidence="1">Belongs to the multicopper oxidase family.</text>
</comment>
<name>A0A9W9P918_9EURO</name>
<dbReference type="RefSeq" id="XP_058332966.1">
    <property type="nucleotide sequence ID" value="XM_058473963.1"/>
</dbReference>
<dbReference type="Pfam" id="PF00394">
    <property type="entry name" value="Cu-oxidase"/>
    <property type="match status" value="1"/>
</dbReference>
<sequence>MLSIPTVVRLTTLLLVGGPQLCNAVLRQYNFTIHSGRNAPDGVSRPVYLINGQQPGPLIEVEEGDELEVFVTNNLPVENTIHWHGLLQHGTPEMDGPPGSRRLYPIPPGGNFTYRFSVGDQYGFYWYHSHFRAYYDDAIRGPLLIHPATNRSRPFEKLAGDNSADLANILQAENSATNILLNDWTHETSDTIYRRYIETGAFPFCVDSLIANGQGRLHEYDELDRHADLQLHGYGKYDGTRHVNADLYVVPNDLGDHDGLNASLKCNVFHVRCASYSSRLPLLTIPTNTTQSWLALNLVNSGSISDLSVSLDAHSLWVFAADGLYVTPQEVQVTYAVDAIFHVTLLTKGWLRLDQKPGDYYLRFASYPTGDMQQVIEGQAIVSYSGQNMTTTAMTMAPPIKEDPMSTWMFLNGSAMANATALDATSLEPFISIAPPIGAADVTKHFTINETGIVTWVMDGNPYTEPTVPILYGNTSDGWLANTTIQLPINSTIDIILKIAHDSMDMMGHPIHLHGHKFWILGSGTGDFSYASVLDVPQGVLNLHNPVYRDTADIPASGWLAIRFVTDNPGSGFALVFVEGANEIQGVVKATNSTNTPALPSSTTRNTGISRYNPANLQYFILLITAWTVLMTNC</sequence>
<keyword evidence="5" id="KW-0186">Copper</keyword>
<keyword evidence="12" id="KW-1185">Reference proteome</keyword>
<evidence type="ECO:0000256" key="3">
    <source>
        <dbReference type="ARBA" id="ARBA00022729"/>
    </source>
</evidence>
<organism evidence="11 12">
    <name type="scientific">Penicillium chermesinum</name>
    <dbReference type="NCBI Taxonomy" id="63820"/>
    <lineage>
        <taxon>Eukaryota</taxon>
        <taxon>Fungi</taxon>
        <taxon>Dikarya</taxon>
        <taxon>Ascomycota</taxon>
        <taxon>Pezizomycotina</taxon>
        <taxon>Eurotiomycetes</taxon>
        <taxon>Eurotiomycetidae</taxon>
        <taxon>Eurotiales</taxon>
        <taxon>Aspergillaceae</taxon>
        <taxon>Penicillium</taxon>
    </lineage>
</organism>
<dbReference type="Pfam" id="PF07731">
    <property type="entry name" value="Cu-oxidase_2"/>
    <property type="match status" value="1"/>
</dbReference>
<reference evidence="11" key="1">
    <citation type="submission" date="2022-11" db="EMBL/GenBank/DDBJ databases">
        <authorList>
            <person name="Petersen C."/>
        </authorList>
    </citation>
    <scope>NUCLEOTIDE SEQUENCE</scope>
    <source>
        <strain evidence="11">IBT 19713</strain>
    </source>
</reference>
<evidence type="ECO:0000313" key="11">
    <source>
        <dbReference type="EMBL" id="KAJ5240047.1"/>
    </source>
</evidence>
<dbReference type="InterPro" id="IPR045087">
    <property type="entry name" value="Cu-oxidase_fam"/>
</dbReference>
<evidence type="ECO:0000256" key="4">
    <source>
        <dbReference type="ARBA" id="ARBA00023002"/>
    </source>
</evidence>
<evidence type="ECO:0000256" key="5">
    <source>
        <dbReference type="ARBA" id="ARBA00023008"/>
    </source>
</evidence>
<evidence type="ECO:0000259" key="8">
    <source>
        <dbReference type="Pfam" id="PF00394"/>
    </source>
</evidence>
<comment type="caution">
    <text evidence="11">The sequence shown here is derived from an EMBL/GenBank/DDBJ whole genome shotgun (WGS) entry which is preliminary data.</text>
</comment>
<proteinExistence type="inferred from homology"/>
<dbReference type="Proteomes" id="UP001150941">
    <property type="component" value="Unassembled WGS sequence"/>
</dbReference>
<keyword evidence="3 7" id="KW-0732">Signal</keyword>
<keyword evidence="4" id="KW-0560">Oxidoreductase</keyword>
<dbReference type="InterPro" id="IPR001117">
    <property type="entry name" value="Cu-oxidase_2nd"/>
</dbReference>
<dbReference type="EMBL" id="JAPQKS010000003">
    <property type="protein sequence ID" value="KAJ5240047.1"/>
    <property type="molecule type" value="Genomic_DNA"/>
</dbReference>
<feature type="domain" description="Plastocyanin-like" evidence="10">
    <location>
        <begin position="38"/>
        <end position="148"/>
    </location>
</feature>
<dbReference type="Pfam" id="PF07732">
    <property type="entry name" value="Cu-oxidase_3"/>
    <property type="match status" value="1"/>
</dbReference>
<dbReference type="Gene3D" id="2.60.40.420">
    <property type="entry name" value="Cupredoxins - blue copper proteins"/>
    <property type="match status" value="3"/>
</dbReference>
<dbReference type="AlphaFoldDB" id="A0A9W9P918"/>
<dbReference type="InterPro" id="IPR008972">
    <property type="entry name" value="Cupredoxin"/>
</dbReference>
<evidence type="ECO:0000259" key="9">
    <source>
        <dbReference type="Pfam" id="PF07731"/>
    </source>
</evidence>
<evidence type="ECO:0000256" key="6">
    <source>
        <dbReference type="ARBA" id="ARBA00023180"/>
    </source>
</evidence>
<evidence type="ECO:0000256" key="2">
    <source>
        <dbReference type="ARBA" id="ARBA00022723"/>
    </source>
</evidence>
<dbReference type="PANTHER" id="PTHR11709">
    <property type="entry name" value="MULTI-COPPER OXIDASE"/>
    <property type="match status" value="1"/>
</dbReference>
<dbReference type="GO" id="GO:0005507">
    <property type="term" value="F:copper ion binding"/>
    <property type="evidence" value="ECO:0007669"/>
    <property type="project" value="InterPro"/>
</dbReference>
<protein>
    <submittedName>
        <fullName evidence="11">Cupredoxin</fullName>
    </submittedName>
</protein>
<dbReference type="InterPro" id="IPR011706">
    <property type="entry name" value="Cu-oxidase_C"/>
</dbReference>
<feature type="chain" id="PRO_5040776736" evidence="7">
    <location>
        <begin position="25"/>
        <end position="634"/>
    </location>
</feature>
<feature type="domain" description="Plastocyanin-like" evidence="9">
    <location>
        <begin position="481"/>
        <end position="571"/>
    </location>
</feature>
<accession>A0A9W9P918</accession>
<evidence type="ECO:0000259" key="10">
    <source>
        <dbReference type="Pfam" id="PF07732"/>
    </source>
</evidence>
<dbReference type="SUPFAM" id="SSF49503">
    <property type="entry name" value="Cupredoxins"/>
    <property type="match status" value="3"/>
</dbReference>
<keyword evidence="6" id="KW-0325">Glycoprotein</keyword>
<keyword evidence="2" id="KW-0479">Metal-binding</keyword>
<evidence type="ECO:0000256" key="1">
    <source>
        <dbReference type="ARBA" id="ARBA00010609"/>
    </source>
</evidence>
<reference evidence="11" key="2">
    <citation type="journal article" date="2023" name="IMA Fungus">
        <title>Comparative genomic study of the Penicillium genus elucidates a diverse pangenome and 15 lateral gene transfer events.</title>
        <authorList>
            <person name="Petersen C."/>
            <person name="Sorensen T."/>
            <person name="Nielsen M.R."/>
            <person name="Sondergaard T.E."/>
            <person name="Sorensen J.L."/>
            <person name="Fitzpatrick D.A."/>
            <person name="Frisvad J.C."/>
            <person name="Nielsen K.L."/>
        </authorList>
    </citation>
    <scope>NUCLEOTIDE SEQUENCE</scope>
    <source>
        <strain evidence="11">IBT 19713</strain>
    </source>
</reference>
<feature type="domain" description="Plastocyanin-like" evidence="8">
    <location>
        <begin position="177"/>
        <end position="370"/>
    </location>
</feature>
<dbReference type="CDD" id="cd13850">
    <property type="entry name" value="CuRO_1_Abr2_like"/>
    <property type="match status" value="1"/>
</dbReference>
<gene>
    <name evidence="11" type="ORF">N7468_004666</name>
</gene>
<dbReference type="OrthoDB" id="2121828at2759"/>